<accession>A0A3Q2CG44</accession>
<reference evidence="3" key="1">
    <citation type="submission" date="2025-08" db="UniProtKB">
        <authorList>
            <consortium name="Ensembl"/>
        </authorList>
    </citation>
    <scope>IDENTIFICATION</scope>
</reference>
<dbReference type="InterPro" id="IPR013106">
    <property type="entry name" value="Ig_V-set"/>
</dbReference>
<dbReference type="AlphaFoldDB" id="A0A3Q2CG44"/>
<dbReference type="InterPro" id="IPR036179">
    <property type="entry name" value="Ig-like_dom_sf"/>
</dbReference>
<dbReference type="Pfam" id="PF07686">
    <property type="entry name" value="V-set"/>
    <property type="match status" value="1"/>
</dbReference>
<feature type="signal peptide" evidence="1">
    <location>
        <begin position="1"/>
        <end position="21"/>
    </location>
</feature>
<dbReference type="PANTHER" id="PTHR23267">
    <property type="entry name" value="IMMUNOGLOBULIN LIGHT CHAIN"/>
    <property type="match status" value="1"/>
</dbReference>
<dbReference type="InterPro" id="IPR013783">
    <property type="entry name" value="Ig-like_fold"/>
</dbReference>
<dbReference type="Proteomes" id="UP000265020">
    <property type="component" value="Unassembled WGS sequence"/>
</dbReference>
<organism evidence="3 4">
    <name type="scientific">Cyprinodon variegatus</name>
    <name type="common">Sheepshead minnow</name>
    <dbReference type="NCBI Taxonomy" id="28743"/>
    <lineage>
        <taxon>Eukaryota</taxon>
        <taxon>Metazoa</taxon>
        <taxon>Chordata</taxon>
        <taxon>Craniata</taxon>
        <taxon>Vertebrata</taxon>
        <taxon>Euteleostomi</taxon>
        <taxon>Actinopterygii</taxon>
        <taxon>Neopterygii</taxon>
        <taxon>Teleostei</taxon>
        <taxon>Neoteleostei</taxon>
        <taxon>Acanthomorphata</taxon>
        <taxon>Ovalentaria</taxon>
        <taxon>Atherinomorphae</taxon>
        <taxon>Cyprinodontiformes</taxon>
        <taxon>Cyprinodontidae</taxon>
        <taxon>Cyprinodon</taxon>
    </lineage>
</organism>
<feature type="domain" description="Immunoglobulin V-set" evidence="2">
    <location>
        <begin position="27"/>
        <end position="91"/>
    </location>
</feature>
<evidence type="ECO:0000256" key="1">
    <source>
        <dbReference type="SAM" id="SignalP"/>
    </source>
</evidence>
<dbReference type="Ensembl" id="ENSCVAT00000009023.1">
    <property type="protein sequence ID" value="ENSCVAP00000004036.1"/>
    <property type="gene ID" value="ENSCVAG00000005370.1"/>
</dbReference>
<evidence type="ECO:0000259" key="2">
    <source>
        <dbReference type="Pfam" id="PF07686"/>
    </source>
</evidence>
<reference evidence="3" key="2">
    <citation type="submission" date="2025-09" db="UniProtKB">
        <authorList>
            <consortium name="Ensembl"/>
        </authorList>
    </citation>
    <scope>IDENTIFICATION</scope>
</reference>
<dbReference type="GeneTree" id="ENSGT01150000286991"/>
<feature type="chain" id="PRO_5018567671" description="Immunoglobulin V-set domain-containing protein" evidence="1">
    <location>
        <begin position="22"/>
        <end position="114"/>
    </location>
</feature>
<proteinExistence type="predicted"/>
<dbReference type="Gene3D" id="2.60.40.10">
    <property type="entry name" value="Immunoglobulins"/>
    <property type="match status" value="1"/>
</dbReference>
<evidence type="ECO:0000313" key="3">
    <source>
        <dbReference type="Ensembl" id="ENSCVAP00000004036.1"/>
    </source>
</evidence>
<protein>
    <recommendedName>
        <fullName evidence="2">Immunoglobulin V-set domain-containing protein</fullName>
    </recommendedName>
</protein>
<sequence>SSTMMMLLTLLLTILELLVQGNIILTQTPGSKSVVQGQTVSIKCKTSSSCHHNSQVCLSWYQQKPGEAPKALIYGKSSRFSGISSRFTGTKCSSALGEFIVLRVEHWRTDSCLS</sequence>
<keyword evidence="4" id="KW-1185">Reference proteome</keyword>
<name>A0A3Q2CG44_CYPVA</name>
<evidence type="ECO:0000313" key="4">
    <source>
        <dbReference type="Proteomes" id="UP000265020"/>
    </source>
</evidence>
<dbReference type="SUPFAM" id="SSF48726">
    <property type="entry name" value="Immunoglobulin"/>
    <property type="match status" value="1"/>
</dbReference>
<keyword evidence="1" id="KW-0732">Signal</keyword>
<dbReference type="InterPro" id="IPR050150">
    <property type="entry name" value="IgV_Light_Chain"/>
</dbReference>